<dbReference type="InterPro" id="IPR028994">
    <property type="entry name" value="Integrin_alpha_N"/>
</dbReference>
<dbReference type="SUPFAM" id="SSF69318">
    <property type="entry name" value="Integrin alpha N-terminal domain"/>
    <property type="match status" value="1"/>
</dbReference>
<feature type="non-terminal residue" evidence="1">
    <location>
        <position position="1"/>
    </location>
</feature>
<protein>
    <recommendedName>
        <fullName evidence="3">Alkaline phosphatase</fullName>
    </recommendedName>
</protein>
<dbReference type="Proteomes" id="UP000661894">
    <property type="component" value="Unassembled WGS sequence"/>
</dbReference>
<dbReference type="EMBL" id="JACSPO010000022">
    <property type="protein sequence ID" value="MBD8063845.1"/>
    <property type="molecule type" value="Genomic_DNA"/>
</dbReference>
<name>A0ABR8Z666_9MICO</name>
<accession>A0ABR8Z666</accession>
<evidence type="ECO:0000313" key="2">
    <source>
        <dbReference type="Proteomes" id="UP000661894"/>
    </source>
</evidence>
<gene>
    <name evidence="1" type="ORF">H9624_16120</name>
</gene>
<proteinExistence type="predicted"/>
<keyword evidence="2" id="KW-1185">Reference proteome</keyword>
<evidence type="ECO:0008006" key="3">
    <source>
        <dbReference type="Google" id="ProtNLM"/>
    </source>
</evidence>
<sequence>TVTVTARALAGFVLADGTTEWTHTFTDGEEPDPVEVTPLPVSFTDRSGFANDTFTIPAVDGVEYVVDGEVLDAGTYPGEGTVEVTARATEGFVLADGAQAEWSFTFSTAGGQPQPDRRTAEFHLSNTWRGSTDVHFMYGRWTDEVLIGDWDGDGTDTIAVRRGNVFHVSNAQQGGDADVVLTYGRPGDVILVGDWDGDGTDTFAVRRGNEYHVKNSLRGGDADSVFRYGRAADQVLVGDWDGNGSDTFAVRRGATYHVKNSLRGGDADVVFTYGRAGDVVLAGDWDGDGRDTFAVRRGATYHVNNSLRGGDADRVVTFGRAGDEVHVGDWDGNGTDTLGIRRPVGAAPQAPAATGAKEVRSVAKLS</sequence>
<organism evidence="1 2">
    <name type="scientific">Oceanitalea stevensii</name>
    <dbReference type="NCBI Taxonomy" id="2763072"/>
    <lineage>
        <taxon>Bacteria</taxon>
        <taxon>Bacillati</taxon>
        <taxon>Actinomycetota</taxon>
        <taxon>Actinomycetes</taxon>
        <taxon>Micrococcales</taxon>
        <taxon>Bogoriellaceae</taxon>
        <taxon>Georgenia</taxon>
    </lineage>
</organism>
<evidence type="ECO:0000313" key="1">
    <source>
        <dbReference type="EMBL" id="MBD8063845.1"/>
    </source>
</evidence>
<comment type="caution">
    <text evidence="1">The sequence shown here is derived from an EMBL/GenBank/DDBJ whole genome shotgun (WGS) entry which is preliminary data.</text>
</comment>
<reference evidence="1 2" key="1">
    <citation type="submission" date="2020-08" db="EMBL/GenBank/DDBJ databases">
        <title>A Genomic Blueprint of the Chicken Gut Microbiome.</title>
        <authorList>
            <person name="Gilroy R."/>
            <person name="Ravi A."/>
            <person name="Getino M."/>
            <person name="Pursley I."/>
            <person name="Horton D.L."/>
            <person name="Alikhan N.-F."/>
            <person name="Baker D."/>
            <person name="Gharbi K."/>
            <person name="Hall N."/>
            <person name="Watson M."/>
            <person name="Adriaenssens E.M."/>
            <person name="Foster-Nyarko E."/>
            <person name="Jarju S."/>
            <person name="Secka A."/>
            <person name="Antonio M."/>
            <person name="Oren A."/>
            <person name="Chaudhuri R."/>
            <person name="La Ragione R.M."/>
            <person name="Hildebrand F."/>
            <person name="Pallen M.J."/>
        </authorList>
    </citation>
    <scope>NUCLEOTIDE SEQUENCE [LARGE SCALE GENOMIC DNA]</scope>
    <source>
        <strain evidence="1 2">Sa1BUA1</strain>
    </source>
</reference>